<dbReference type="Pfam" id="PF08706">
    <property type="entry name" value="D5_N"/>
    <property type="match status" value="1"/>
</dbReference>
<dbReference type="InterPro" id="IPR014818">
    <property type="entry name" value="Phage/plasmid_primase_P4_C"/>
</dbReference>
<dbReference type="AlphaFoldDB" id="A0A6C0AVK5"/>
<sequence>MKRLSIKKSNAYADFIKSHIISKANKDTIIPTHTSIKGGSYYISEKDIDTFYKLYYEHVFKNGSKEYLVERQLINNGPILLDLDLKYTPSVNERQHKEDDIVIIIDLLFDSLKELVVLDENTTIPVYVFEKPNVNIQKDHADTKDGIHIVIGIKLSHQLQLILREKVISQIDDYVNLPITNTWEDVFDISISRGSTPWQLYGSMKPNHDAYILTYNYKIDYDSSDGTISVSEQQVDGFINGPDKLKLISARYEDHISLELTKYSKEKIEQQIQEKKKISLAGIKRYVYNSSVNLNIRSEQQLNTEIEKFFHEDNLRSNDYHLKEIHQYTMILPDSYSHRYDEWIKVGWALKNTDDRLFLTWIKFSTKSNKFKYSDISQRYDEWQRFDHGGHCLSSRSIIYWAKHYWDNKEKEENVENEFNKIAKTCVNYYVEKTITENQTDFDFAKVLTQMFSNQFVCVAFKNDMWYKYEQHRWIPMECGIKLKYLISTDMHDVYQDKIITCTGQFNAYDQEDDFWNDTEKRVTIMSKICTTLKDNGKKDKIMKEARVLFYDNKFIEKIDANPNLLGFDNGIVDFKEKRFRPGYPHDYISKSTKINYIPLEEIRNDPEKSKQITEIETFMSQLFPDKTLCKYIWELLASCLIGINYNQTFNIFMGIGSNGKSLLLKLMKNILGEYYELLPLSYITQKRTSVGQASSEIAKLQGVRLTGTNESSENDKFNEGVIKELTGGDPIQARALWKDSITFVPQCKVILATNNLPEITATDEGTWRRIRQIPFESRFVDKPVHDDPLHPYQFKKDMTLETKINNWNETFMAMLVDIVFKTNGIVNDCDKVMACSNEYRSGQDVIVKFMTEKIRKAEGKKVQKGALTEEYGQWFRTNFGKRPPKMSKLFEAMNQKFGKFEVHKCWRNVEIIYDEGSSDSDSDSD</sequence>
<evidence type="ECO:0000313" key="5">
    <source>
        <dbReference type="EMBL" id="QHS83967.1"/>
    </source>
</evidence>
<dbReference type="InterPro" id="IPR014819">
    <property type="entry name" value="PriCT_2"/>
</dbReference>
<reference evidence="5" key="1">
    <citation type="journal article" date="2020" name="Nature">
        <title>Giant virus diversity and host interactions through global metagenomics.</title>
        <authorList>
            <person name="Schulz F."/>
            <person name="Roux S."/>
            <person name="Paez-Espino D."/>
            <person name="Jungbluth S."/>
            <person name="Walsh D.A."/>
            <person name="Denef V.J."/>
            <person name="McMahon K.D."/>
            <person name="Konstantinidis K.T."/>
            <person name="Eloe-Fadrosh E.A."/>
            <person name="Kyrpides N.C."/>
            <person name="Woyke T."/>
        </authorList>
    </citation>
    <scope>NUCLEOTIDE SEQUENCE</scope>
    <source>
        <strain evidence="5">GVMAG-S-ERX555965-48</strain>
    </source>
</reference>
<dbReference type="InterPro" id="IPR027417">
    <property type="entry name" value="P-loop_NTPase"/>
</dbReference>
<dbReference type="SUPFAM" id="SSF52540">
    <property type="entry name" value="P-loop containing nucleoside triphosphate hydrolases"/>
    <property type="match status" value="1"/>
</dbReference>
<evidence type="ECO:0000256" key="3">
    <source>
        <dbReference type="ARBA" id="ARBA00022840"/>
    </source>
</evidence>
<dbReference type="Gene3D" id="3.40.50.300">
    <property type="entry name" value="P-loop containing nucleotide triphosphate hydrolases"/>
    <property type="match status" value="1"/>
</dbReference>
<dbReference type="PROSITE" id="PS51206">
    <property type="entry name" value="SF3_HELICASE_1"/>
    <property type="match status" value="1"/>
</dbReference>
<dbReference type="InterPro" id="IPR045455">
    <property type="entry name" value="NrS-1_pol-like_helicase"/>
</dbReference>
<dbReference type="GO" id="GO:0005524">
    <property type="term" value="F:ATP binding"/>
    <property type="evidence" value="ECO:0007669"/>
    <property type="project" value="UniProtKB-KW"/>
</dbReference>
<feature type="domain" description="SF3 helicase" evidence="4">
    <location>
        <begin position="628"/>
        <end position="789"/>
    </location>
</feature>
<evidence type="ECO:0000256" key="2">
    <source>
        <dbReference type="ARBA" id="ARBA00022801"/>
    </source>
</evidence>
<dbReference type="PANTHER" id="PTHR35372:SF2">
    <property type="entry name" value="SF3 HELICASE DOMAIN-CONTAINING PROTEIN"/>
    <property type="match status" value="1"/>
</dbReference>
<protein>
    <recommendedName>
        <fullName evidence="4">SF3 helicase domain-containing protein</fullName>
    </recommendedName>
</protein>
<keyword evidence="3" id="KW-0067">ATP-binding</keyword>
<name>A0A6C0AVK5_9ZZZZ</name>
<accession>A0A6C0AVK5</accession>
<dbReference type="EMBL" id="MN738770">
    <property type="protein sequence ID" value="QHS83967.1"/>
    <property type="molecule type" value="Genomic_DNA"/>
</dbReference>
<dbReference type="NCBIfam" id="TIGR01613">
    <property type="entry name" value="primase_Cterm"/>
    <property type="match status" value="1"/>
</dbReference>
<keyword evidence="1" id="KW-0547">Nucleotide-binding</keyword>
<organism evidence="5">
    <name type="scientific">viral metagenome</name>
    <dbReference type="NCBI Taxonomy" id="1070528"/>
    <lineage>
        <taxon>unclassified sequences</taxon>
        <taxon>metagenomes</taxon>
        <taxon>organismal metagenomes</taxon>
    </lineage>
</organism>
<dbReference type="PANTHER" id="PTHR35372">
    <property type="entry name" value="ATP BINDING PROTEIN-RELATED"/>
    <property type="match status" value="1"/>
</dbReference>
<evidence type="ECO:0000259" key="4">
    <source>
        <dbReference type="PROSITE" id="PS51206"/>
    </source>
</evidence>
<proteinExistence type="predicted"/>
<dbReference type="InterPro" id="IPR051620">
    <property type="entry name" value="ORF904-like_C"/>
</dbReference>
<dbReference type="InterPro" id="IPR056443">
    <property type="entry name" value="AEP_C962R"/>
</dbReference>
<keyword evidence="2" id="KW-0378">Hydrolase</keyword>
<dbReference type="Pfam" id="PF08707">
    <property type="entry name" value="PriCT_2"/>
    <property type="match status" value="1"/>
</dbReference>
<dbReference type="InterPro" id="IPR006500">
    <property type="entry name" value="Helicase_put_C_phage/plasmid"/>
</dbReference>
<dbReference type="InterPro" id="IPR014015">
    <property type="entry name" value="Helicase_SF3_DNA-vir"/>
</dbReference>
<dbReference type="GO" id="GO:0016817">
    <property type="term" value="F:hydrolase activity, acting on acid anhydrides"/>
    <property type="evidence" value="ECO:0007669"/>
    <property type="project" value="InterPro"/>
</dbReference>
<dbReference type="Pfam" id="PF19263">
    <property type="entry name" value="DUF5906"/>
    <property type="match status" value="1"/>
</dbReference>
<evidence type="ECO:0000256" key="1">
    <source>
        <dbReference type="ARBA" id="ARBA00022741"/>
    </source>
</evidence>
<dbReference type="Pfam" id="PF23162">
    <property type="entry name" value="AEP_C962R"/>
    <property type="match status" value="1"/>
</dbReference>